<dbReference type="EMBL" id="UINC01047033">
    <property type="protein sequence ID" value="SVB55784.1"/>
    <property type="molecule type" value="Genomic_DNA"/>
</dbReference>
<proteinExistence type="predicted"/>
<organism evidence="1">
    <name type="scientific">marine metagenome</name>
    <dbReference type="NCBI Taxonomy" id="408172"/>
    <lineage>
        <taxon>unclassified sequences</taxon>
        <taxon>metagenomes</taxon>
        <taxon>ecological metagenomes</taxon>
    </lineage>
</organism>
<protein>
    <submittedName>
        <fullName evidence="1">Uncharacterized protein</fullName>
    </submittedName>
</protein>
<gene>
    <name evidence="1" type="ORF">METZ01_LOCUS208638</name>
</gene>
<sequence>MKYTNVKHHTIVCNDFISLVSALSSLFPDFGNYIRRIQ</sequence>
<name>A0A382F087_9ZZZZ</name>
<evidence type="ECO:0000313" key="1">
    <source>
        <dbReference type="EMBL" id="SVB55784.1"/>
    </source>
</evidence>
<feature type="non-terminal residue" evidence="1">
    <location>
        <position position="38"/>
    </location>
</feature>
<accession>A0A382F087</accession>
<reference evidence="1" key="1">
    <citation type="submission" date="2018-05" db="EMBL/GenBank/DDBJ databases">
        <authorList>
            <person name="Lanie J.A."/>
            <person name="Ng W.-L."/>
            <person name="Kazmierczak K.M."/>
            <person name="Andrzejewski T.M."/>
            <person name="Davidsen T.M."/>
            <person name="Wayne K.J."/>
            <person name="Tettelin H."/>
            <person name="Glass J.I."/>
            <person name="Rusch D."/>
            <person name="Podicherti R."/>
            <person name="Tsui H.-C.T."/>
            <person name="Winkler M.E."/>
        </authorList>
    </citation>
    <scope>NUCLEOTIDE SEQUENCE</scope>
</reference>
<dbReference type="AlphaFoldDB" id="A0A382F087"/>